<evidence type="ECO:0000313" key="2">
    <source>
        <dbReference type="Proteomes" id="UP000789525"/>
    </source>
</evidence>
<name>A0ACA9QLB2_9GLOM</name>
<dbReference type="Proteomes" id="UP000789525">
    <property type="component" value="Unassembled WGS sequence"/>
</dbReference>
<protein>
    <submittedName>
        <fullName evidence="1">13095_t:CDS:1</fullName>
    </submittedName>
</protein>
<comment type="caution">
    <text evidence="1">The sequence shown here is derived from an EMBL/GenBank/DDBJ whole genome shotgun (WGS) entry which is preliminary data.</text>
</comment>
<reference evidence="1" key="1">
    <citation type="submission" date="2021-06" db="EMBL/GenBank/DDBJ databases">
        <authorList>
            <person name="Kallberg Y."/>
            <person name="Tangrot J."/>
            <person name="Rosling A."/>
        </authorList>
    </citation>
    <scope>NUCLEOTIDE SEQUENCE</scope>
    <source>
        <strain evidence="1">CL356</strain>
    </source>
</reference>
<keyword evidence="2" id="KW-1185">Reference proteome</keyword>
<gene>
    <name evidence="1" type="ORF">ACOLOM_LOCUS13046</name>
</gene>
<accession>A0ACA9QLB2</accession>
<sequence>VEFAQSRKTRAPSQSIPTSQSPSWCSRIWQHKIRQFEVCTCLAPANSEDKEPSVKA</sequence>
<feature type="non-terminal residue" evidence="1">
    <location>
        <position position="1"/>
    </location>
</feature>
<evidence type="ECO:0000313" key="1">
    <source>
        <dbReference type="EMBL" id="CAG8757702.1"/>
    </source>
</evidence>
<proteinExistence type="predicted"/>
<dbReference type="EMBL" id="CAJVPT010056987">
    <property type="protein sequence ID" value="CAG8757702.1"/>
    <property type="molecule type" value="Genomic_DNA"/>
</dbReference>
<organism evidence="1 2">
    <name type="scientific">Acaulospora colombiana</name>
    <dbReference type="NCBI Taxonomy" id="27376"/>
    <lineage>
        <taxon>Eukaryota</taxon>
        <taxon>Fungi</taxon>
        <taxon>Fungi incertae sedis</taxon>
        <taxon>Mucoromycota</taxon>
        <taxon>Glomeromycotina</taxon>
        <taxon>Glomeromycetes</taxon>
        <taxon>Diversisporales</taxon>
        <taxon>Acaulosporaceae</taxon>
        <taxon>Acaulospora</taxon>
    </lineage>
</organism>